<proteinExistence type="predicted"/>
<gene>
    <name evidence="1" type="ORF">FKW44_011128</name>
</gene>
<dbReference type="EMBL" id="CP045896">
    <property type="protein sequence ID" value="QQP50203.1"/>
    <property type="molecule type" value="Genomic_DNA"/>
</dbReference>
<evidence type="ECO:0008006" key="3">
    <source>
        <dbReference type="Google" id="ProtNLM"/>
    </source>
</evidence>
<protein>
    <recommendedName>
        <fullName evidence="3">DUF4371 domain-containing protein</fullName>
    </recommendedName>
</protein>
<evidence type="ECO:0000313" key="1">
    <source>
        <dbReference type="EMBL" id="QQP50203.1"/>
    </source>
</evidence>
<dbReference type="AlphaFoldDB" id="A0A7T8HHK2"/>
<dbReference type="OrthoDB" id="6617129at2759"/>
<reference evidence="2" key="1">
    <citation type="submission" date="2021-01" db="EMBL/GenBank/DDBJ databases">
        <title>Caligus Genome Assembly.</title>
        <authorList>
            <person name="Gallardo-Escarate C."/>
        </authorList>
    </citation>
    <scope>NUCLEOTIDE SEQUENCE [LARGE SCALE GENOMIC DNA]</scope>
</reference>
<feature type="non-terminal residue" evidence="1">
    <location>
        <position position="1"/>
    </location>
</feature>
<feature type="non-terminal residue" evidence="1">
    <location>
        <position position="72"/>
    </location>
</feature>
<keyword evidence="2" id="KW-1185">Reference proteome</keyword>
<evidence type="ECO:0000313" key="2">
    <source>
        <dbReference type="Proteomes" id="UP000595437"/>
    </source>
</evidence>
<dbReference type="Proteomes" id="UP000595437">
    <property type="component" value="Chromosome 7"/>
</dbReference>
<name>A0A7T8HHK2_CALRO</name>
<organism evidence="1 2">
    <name type="scientific">Caligus rogercresseyi</name>
    <name type="common">Sea louse</name>
    <dbReference type="NCBI Taxonomy" id="217165"/>
    <lineage>
        <taxon>Eukaryota</taxon>
        <taxon>Metazoa</taxon>
        <taxon>Ecdysozoa</taxon>
        <taxon>Arthropoda</taxon>
        <taxon>Crustacea</taxon>
        <taxon>Multicrustacea</taxon>
        <taxon>Hexanauplia</taxon>
        <taxon>Copepoda</taxon>
        <taxon>Siphonostomatoida</taxon>
        <taxon>Caligidae</taxon>
        <taxon>Caligus</taxon>
    </lineage>
</organism>
<sequence>KTYLEICYQDMLSKIKVNIQDQPIWLTIDETTDVEGRYILNVVVGKVAAGSSNRAELVHSMILERTNAETVS</sequence>
<accession>A0A7T8HHK2</accession>